<name>A0A5M6DP45_9BACT</name>
<dbReference type="AlphaFoldDB" id="A0A5M6DP45"/>
<feature type="signal peptide" evidence="2">
    <location>
        <begin position="1"/>
        <end position="31"/>
    </location>
</feature>
<feature type="region of interest" description="Disordered" evidence="1">
    <location>
        <begin position="31"/>
        <end position="77"/>
    </location>
</feature>
<evidence type="ECO:0000313" key="4">
    <source>
        <dbReference type="Proteomes" id="UP000324479"/>
    </source>
</evidence>
<sequence length="77" mass="8106">MYRTINLKTLTAGCLHTAVLCLCLSPLSGCAESEPEVGASTNDIQSYLAENPDALEQPEDQPTDESATFEAGAGDTE</sequence>
<feature type="chain" id="PRO_5024390876" description="Secreted protein" evidence="2">
    <location>
        <begin position="32"/>
        <end position="77"/>
    </location>
</feature>
<keyword evidence="4" id="KW-1185">Reference proteome</keyword>
<accession>A0A5M6DP45</accession>
<evidence type="ECO:0008006" key="5">
    <source>
        <dbReference type="Google" id="ProtNLM"/>
    </source>
</evidence>
<comment type="caution">
    <text evidence="3">The sequence shown here is derived from an EMBL/GenBank/DDBJ whole genome shotgun (WGS) entry which is preliminary data.</text>
</comment>
<proteinExistence type="predicted"/>
<keyword evidence="2" id="KW-0732">Signal</keyword>
<evidence type="ECO:0000313" key="3">
    <source>
        <dbReference type="EMBL" id="KAA5547215.1"/>
    </source>
</evidence>
<evidence type="ECO:0000256" key="2">
    <source>
        <dbReference type="SAM" id="SignalP"/>
    </source>
</evidence>
<organism evidence="3 4">
    <name type="scientific">Roseiconus nitratireducens</name>
    <dbReference type="NCBI Taxonomy" id="2605748"/>
    <lineage>
        <taxon>Bacteria</taxon>
        <taxon>Pseudomonadati</taxon>
        <taxon>Planctomycetota</taxon>
        <taxon>Planctomycetia</taxon>
        <taxon>Pirellulales</taxon>
        <taxon>Pirellulaceae</taxon>
        <taxon>Roseiconus</taxon>
    </lineage>
</organism>
<reference evidence="3 4" key="1">
    <citation type="submission" date="2019-08" db="EMBL/GenBank/DDBJ databases">
        <authorList>
            <person name="Dhanesh K."/>
            <person name="Kumar G."/>
            <person name="Sasikala C."/>
            <person name="Venkata Ramana C."/>
        </authorList>
    </citation>
    <scope>NUCLEOTIDE SEQUENCE [LARGE SCALE GENOMIC DNA]</scope>
    <source>
        <strain evidence="3 4">JC645</strain>
    </source>
</reference>
<dbReference type="Proteomes" id="UP000324479">
    <property type="component" value="Unassembled WGS sequence"/>
</dbReference>
<dbReference type="EMBL" id="VWOX01000001">
    <property type="protein sequence ID" value="KAA5547215.1"/>
    <property type="molecule type" value="Genomic_DNA"/>
</dbReference>
<dbReference type="RefSeq" id="WP_150074346.1">
    <property type="nucleotide sequence ID" value="NZ_VWOX01000001.1"/>
</dbReference>
<protein>
    <recommendedName>
        <fullName evidence="5">Secreted protein</fullName>
    </recommendedName>
</protein>
<gene>
    <name evidence="3" type="ORF">FYK55_02090</name>
</gene>
<evidence type="ECO:0000256" key="1">
    <source>
        <dbReference type="SAM" id="MobiDB-lite"/>
    </source>
</evidence>